<dbReference type="InterPro" id="IPR001173">
    <property type="entry name" value="Glyco_trans_2-like"/>
</dbReference>
<name>A0A3B0S2P1_9ZZZZ</name>
<dbReference type="GO" id="GO:0005886">
    <property type="term" value="C:plasma membrane"/>
    <property type="evidence" value="ECO:0007669"/>
    <property type="project" value="UniProtKB-SubCell"/>
</dbReference>
<evidence type="ECO:0000313" key="7">
    <source>
        <dbReference type="EMBL" id="VAW00231.1"/>
    </source>
</evidence>
<evidence type="ECO:0000256" key="2">
    <source>
        <dbReference type="ARBA" id="ARBA00022475"/>
    </source>
</evidence>
<dbReference type="SUPFAM" id="SSF53448">
    <property type="entry name" value="Nucleotide-diphospho-sugar transferases"/>
    <property type="match status" value="1"/>
</dbReference>
<proteinExistence type="predicted"/>
<gene>
    <name evidence="7" type="ORF">MNBD_ALPHA08-2467</name>
</gene>
<dbReference type="Pfam" id="PF00535">
    <property type="entry name" value="Glycos_transf_2"/>
    <property type="match status" value="1"/>
</dbReference>
<dbReference type="PANTHER" id="PTHR43646:SF2">
    <property type="entry name" value="GLYCOSYLTRANSFERASE 2-LIKE DOMAIN-CONTAINING PROTEIN"/>
    <property type="match status" value="1"/>
</dbReference>
<keyword evidence="4 7" id="KW-0808">Transferase</keyword>
<reference evidence="7" key="1">
    <citation type="submission" date="2018-06" db="EMBL/GenBank/DDBJ databases">
        <authorList>
            <person name="Zhirakovskaya E."/>
        </authorList>
    </citation>
    <scope>NUCLEOTIDE SEQUENCE</scope>
</reference>
<evidence type="ECO:0000256" key="4">
    <source>
        <dbReference type="ARBA" id="ARBA00022679"/>
    </source>
</evidence>
<accession>A0A3B0S2P1</accession>
<comment type="subcellular location">
    <subcellularLocation>
        <location evidence="1">Cell membrane</location>
    </subcellularLocation>
</comment>
<sequence length="225" mass="25101">MLSIIMPTLNASAHLPQSLSALVPGVLDGLVRELVVVDGGSSDATLIIVEDAGARVINCAPGRGVQLQTGGKQAKSDWLLFVHADTVLAEDWVGEVETFIKNRNKQRAGVFRFALDDRRKRARILEMIVRVRCKLFALPYGDQGLLISRTLYDEIGGFKNLVLMEDVDIISRIGRKRLHYFQTTATTSAERYKHEGYIARVARNARCLAMWYAGVKPEKILGKYQ</sequence>
<dbReference type="EMBL" id="UOEC01000171">
    <property type="protein sequence ID" value="VAW00231.1"/>
    <property type="molecule type" value="Genomic_DNA"/>
</dbReference>
<dbReference type="GO" id="GO:0016757">
    <property type="term" value="F:glycosyltransferase activity"/>
    <property type="evidence" value="ECO:0007669"/>
    <property type="project" value="UniProtKB-KW"/>
</dbReference>
<dbReference type="InterPro" id="IPR029044">
    <property type="entry name" value="Nucleotide-diphossugar_trans"/>
</dbReference>
<dbReference type="NCBIfam" id="TIGR04283">
    <property type="entry name" value="glyco_like_mftF"/>
    <property type="match status" value="1"/>
</dbReference>
<dbReference type="InterPro" id="IPR026461">
    <property type="entry name" value="Trfase_2_rSAM/seldom_assoc"/>
</dbReference>
<evidence type="ECO:0000256" key="5">
    <source>
        <dbReference type="ARBA" id="ARBA00023136"/>
    </source>
</evidence>
<protein>
    <submittedName>
        <fullName evidence="7">Glycosyl transferase, group 2 family</fullName>
    </submittedName>
</protein>
<evidence type="ECO:0000259" key="6">
    <source>
        <dbReference type="Pfam" id="PF00535"/>
    </source>
</evidence>
<evidence type="ECO:0000256" key="3">
    <source>
        <dbReference type="ARBA" id="ARBA00022676"/>
    </source>
</evidence>
<keyword evidence="3" id="KW-0328">Glycosyltransferase</keyword>
<feature type="domain" description="Glycosyltransferase 2-like" evidence="6">
    <location>
        <begin position="3"/>
        <end position="126"/>
    </location>
</feature>
<dbReference type="CDD" id="cd02522">
    <property type="entry name" value="GT_2_like_a"/>
    <property type="match status" value="1"/>
</dbReference>
<keyword evidence="2" id="KW-1003">Cell membrane</keyword>
<organism evidence="7">
    <name type="scientific">hydrothermal vent metagenome</name>
    <dbReference type="NCBI Taxonomy" id="652676"/>
    <lineage>
        <taxon>unclassified sequences</taxon>
        <taxon>metagenomes</taxon>
        <taxon>ecological metagenomes</taxon>
    </lineage>
</organism>
<evidence type="ECO:0000256" key="1">
    <source>
        <dbReference type="ARBA" id="ARBA00004236"/>
    </source>
</evidence>
<keyword evidence="5" id="KW-0472">Membrane</keyword>
<dbReference type="PANTHER" id="PTHR43646">
    <property type="entry name" value="GLYCOSYLTRANSFERASE"/>
    <property type="match status" value="1"/>
</dbReference>
<dbReference type="Gene3D" id="3.90.550.10">
    <property type="entry name" value="Spore Coat Polysaccharide Biosynthesis Protein SpsA, Chain A"/>
    <property type="match status" value="1"/>
</dbReference>
<dbReference type="AlphaFoldDB" id="A0A3B0S2P1"/>